<evidence type="ECO:0000256" key="2">
    <source>
        <dbReference type="ARBA" id="ARBA00023015"/>
    </source>
</evidence>
<dbReference type="Proteomes" id="UP000036987">
    <property type="component" value="Unassembled WGS sequence"/>
</dbReference>
<evidence type="ECO:0000256" key="6">
    <source>
        <dbReference type="SAM" id="MobiDB-lite"/>
    </source>
</evidence>
<name>A0A0K9P4F1_ZOSMR</name>
<reference evidence="9" key="1">
    <citation type="journal article" date="2016" name="Nature">
        <title>The genome of the seagrass Zostera marina reveals angiosperm adaptation to the sea.</title>
        <authorList>
            <person name="Olsen J.L."/>
            <person name="Rouze P."/>
            <person name="Verhelst B."/>
            <person name="Lin Y.-C."/>
            <person name="Bayer T."/>
            <person name="Collen J."/>
            <person name="Dattolo E."/>
            <person name="De Paoli E."/>
            <person name="Dittami S."/>
            <person name="Maumus F."/>
            <person name="Michel G."/>
            <person name="Kersting A."/>
            <person name="Lauritano C."/>
            <person name="Lohaus R."/>
            <person name="Toepel M."/>
            <person name="Tonon T."/>
            <person name="Vanneste K."/>
            <person name="Amirebrahimi M."/>
            <person name="Brakel J."/>
            <person name="Bostroem C."/>
            <person name="Chovatia M."/>
            <person name="Grimwood J."/>
            <person name="Jenkins J.W."/>
            <person name="Jueterbock A."/>
            <person name="Mraz A."/>
            <person name="Stam W.T."/>
            <person name="Tice H."/>
            <person name="Bornberg-Bauer E."/>
            <person name="Green P.J."/>
            <person name="Pearson G.A."/>
            <person name="Procaccini G."/>
            <person name="Duarte C.M."/>
            <person name="Schmutz J."/>
            <person name="Reusch T.B.H."/>
            <person name="Van de Peer Y."/>
        </authorList>
    </citation>
    <scope>NUCLEOTIDE SEQUENCE [LARGE SCALE GENOMIC DNA]</scope>
    <source>
        <strain evidence="9">cv. Finnish</strain>
    </source>
</reference>
<accession>A0A0K9P4F1</accession>
<protein>
    <submittedName>
        <fullName evidence="8">Putative Ethylene-responsive transcription factor</fullName>
    </submittedName>
</protein>
<dbReference type="PANTHER" id="PTHR31194:SF166">
    <property type="entry name" value="PATHOGENESIS-RELATED GENES TRANSCRIPTIONAL ACTIVATOR PTI6"/>
    <property type="match status" value="1"/>
</dbReference>
<dbReference type="CDD" id="cd00018">
    <property type="entry name" value="AP2"/>
    <property type="match status" value="1"/>
</dbReference>
<comment type="subcellular location">
    <subcellularLocation>
        <location evidence="1">Nucleus</location>
    </subcellularLocation>
</comment>
<dbReference type="OrthoDB" id="682005at2759"/>
<dbReference type="OMA" id="FAMTEKY"/>
<dbReference type="Pfam" id="PF00847">
    <property type="entry name" value="AP2"/>
    <property type="match status" value="1"/>
</dbReference>
<evidence type="ECO:0000256" key="4">
    <source>
        <dbReference type="ARBA" id="ARBA00023163"/>
    </source>
</evidence>
<keyword evidence="2" id="KW-0805">Transcription regulation</keyword>
<dbReference type="AlphaFoldDB" id="A0A0K9P4F1"/>
<evidence type="ECO:0000313" key="8">
    <source>
        <dbReference type="EMBL" id="KMZ63878.1"/>
    </source>
</evidence>
<keyword evidence="9" id="KW-1185">Reference proteome</keyword>
<keyword evidence="4" id="KW-0804">Transcription</keyword>
<evidence type="ECO:0000256" key="5">
    <source>
        <dbReference type="ARBA" id="ARBA00023242"/>
    </source>
</evidence>
<dbReference type="EMBL" id="LFYR01001195">
    <property type="protein sequence ID" value="KMZ63878.1"/>
    <property type="molecule type" value="Genomic_DNA"/>
</dbReference>
<keyword evidence="3" id="KW-0238">DNA-binding</keyword>
<dbReference type="SMART" id="SM00380">
    <property type="entry name" value="AP2"/>
    <property type="match status" value="1"/>
</dbReference>
<dbReference type="Gene3D" id="3.30.730.10">
    <property type="entry name" value="AP2/ERF domain"/>
    <property type="match status" value="1"/>
</dbReference>
<evidence type="ECO:0000256" key="3">
    <source>
        <dbReference type="ARBA" id="ARBA00023125"/>
    </source>
</evidence>
<sequence>MSGRNSHVKYSEKVLAIGENGSSKRRRSVRVFFADPEATDSSSEDDEESPSAYCERRRERVKRYVMEINIQVSSSTVGGRKLRKKRKMAGTGSSQKFRGVRLRQWGRWAAEIRDPNQHGKRVWLGTYDTAEEAALAYDKSAVRLQGINALTNFPIGQVREKPMIIIPPQQPLQEMAKTIMIRSVLPEHETITTKAKESPFRSPTSVLRFGDDISAVDCSSYFGYDANVDMFGLGLDTALSSMDFYHPQKNRWEDEFGELNTDDFSLGSL</sequence>
<comment type="caution">
    <text evidence="8">The sequence shown here is derived from an EMBL/GenBank/DDBJ whole genome shotgun (WGS) entry which is preliminary data.</text>
</comment>
<dbReference type="InterPro" id="IPR016177">
    <property type="entry name" value="DNA-bd_dom_sf"/>
</dbReference>
<dbReference type="PROSITE" id="PS51032">
    <property type="entry name" value="AP2_ERF"/>
    <property type="match status" value="1"/>
</dbReference>
<feature type="domain" description="AP2/ERF" evidence="7">
    <location>
        <begin position="96"/>
        <end position="154"/>
    </location>
</feature>
<dbReference type="GO" id="GO:0003700">
    <property type="term" value="F:DNA-binding transcription factor activity"/>
    <property type="evidence" value="ECO:0000318"/>
    <property type="project" value="GO_Central"/>
</dbReference>
<dbReference type="InterPro" id="IPR036955">
    <property type="entry name" value="AP2/ERF_dom_sf"/>
</dbReference>
<dbReference type="SUPFAM" id="SSF54171">
    <property type="entry name" value="DNA-binding domain"/>
    <property type="match status" value="1"/>
</dbReference>
<dbReference type="PANTHER" id="PTHR31194">
    <property type="entry name" value="SHN SHINE , DNA BINDING / TRANSCRIPTION FACTOR"/>
    <property type="match status" value="1"/>
</dbReference>
<dbReference type="FunFam" id="3.30.730.10:FF:000001">
    <property type="entry name" value="Ethylene-responsive transcription factor 2"/>
    <property type="match status" value="1"/>
</dbReference>
<evidence type="ECO:0000259" key="7">
    <source>
        <dbReference type="PROSITE" id="PS51032"/>
    </source>
</evidence>
<dbReference type="InterPro" id="IPR050913">
    <property type="entry name" value="AP2/ERF_ERF"/>
</dbReference>
<dbReference type="GO" id="GO:0000976">
    <property type="term" value="F:transcription cis-regulatory region binding"/>
    <property type="evidence" value="ECO:0000318"/>
    <property type="project" value="GO_Central"/>
</dbReference>
<dbReference type="PRINTS" id="PR00367">
    <property type="entry name" value="ETHRSPELEMNT"/>
</dbReference>
<evidence type="ECO:0000256" key="1">
    <source>
        <dbReference type="ARBA" id="ARBA00004123"/>
    </source>
</evidence>
<organism evidence="8 9">
    <name type="scientific">Zostera marina</name>
    <name type="common">Eelgrass</name>
    <dbReference type="NCBI Taxonomy" id="29655"/>
    <lineage>
        <taxon>Eukaryota</taxon>
        <taxon>Viridiplantae</taxon>
        <taxon>Streptophyta</taxon>
        <taxon>Embryophyta</taxon>
        <taxon>Tracheophyta</taxon>
        <taxon>Spermatophyta</taxon>
        <taxon>Magnoliopsida</taxon>
        <taxon>Liliopsida</taxon>
        <taxon>Zosteraceae</taxon>
        <taxon>Zostera</taxon>
    </lineage>
</organism>
<keyword evidence="5" id="KW-0539">Nucleus</keyword>
<dbReference type="InterPro" id="IPR001471">
    <property type="entry name" value="AP2/ERF_dom"/>
</dbReference>
<evidence type="ECO:0000313" key="9">
    <source>
        <dbReference type="Proteomes" id="UP000036987"/>
    </source>
</evidence>
<gene>
    <name evidence="8" type="ORF">ZOSMA_391G00090</name>
</gene>
<feature type="region of interest" description="Disordered" evidence="6">
    <location>
        <begin position="34"/>
        <end position="53"/>
    </location>
</feature>
<dbReference type="GO" id="GO:0005634">
    <property type="term" value="C:nucleus"/>
    <property type="evidence" value="ECO:0000318"/>
    <property type="project" value="GO_Central"/>
</dbReference>
<proteinExistence type="predicted"/>
<dbReference type="PIRSF" id="PIRSF038123">
    <property type="entry name" value="PTI6"/>
    <property type="match status" value="1"/>
</dbReference>